<keyword evidence="7 9" id="KW-0560">Oxidoreductase</keyword>
<dbReference type="Gene3D" id="3.40.430.10">
    <property type="entry name" value="Dihydrofolate Reductase, subunit A"/>
    <property type="match status" value="1"/>
</dbReference>
<dbReference type="PROSITE" id="PS51330">
    <property type="entry name" value="DHFR_2"/>
    <property type="match status" value="1"/>
</dbReference>
<gene>
    <name evidence="12" type="ORF">CKJ66_17775</name>
</gene>
<proteinExistence type="inferred from homology"/>
<dbReference type="RefSeq" id="WP_009978008.1">
    <property type="nucleotide sequence ID" value="NZ_CP016396.1"/>
</dbReference>
<comment type="caution">
    <text evidence="12">The sequence shown here is derived from an EMBL/GenBank/DDBJ whole genome shotgun (WGS) entry which is preliminary data.</text>
</comment>
<dbReference type="InterPro" id="IPR012259">
    <property type="entry name" value="DHFR"/>
</dbReference>
<protein>
    <recommendedName>
        <fullName evidence="4 9">Dihydrofolate reductase</fullName>
        <ecNumber evidence="3 9">1.5.1.3</ecNumber>
    </recommendedName>
</protein>
<evidence type="ECO:0000256" key="10">
    <source>
        <dbReference type="RuleBase" id="RU004474"/>
    </source>
</evidence>
<evidence type="ECO:0000256" key="3">
    <source>
        <dbReference type="ARBA" id="ARBA00012856"/>
    </source>
</evidence>
<dbReference type="GO" id="GO:0046654">
    <property type="term" value="P:tetrahydrofolate biosynthetic process"/>
    <property type="evidence" value="ECO:0007669"/>
    <property type="project" value="UniProtKB-UniPathway"/>
</dbReference>
<dbReference type="PROSITE" id="PS00075">
    <property type="entry name" value="DHFR_1"/>
    <property type="match status" value="1"/>
</dbReference>
<evidence type="ECO:0000256" key="8">
    <source>
        <dbReference type="ARBA" id="ARBA00025067"/>
    </source>
</evidence>
<dbReference type="InterPro" id="IPR001796">
    <property type="entry name" value="DHFR_dom"/>
</dbReference>
<dbReference type="GO" id="GO:0004146">
    <property type="term" value="F:dihydrofolate reductase activity"/>
    <property type="evidence" value="ECO:0007669"/>
    <property type="project" value="UniProtKB-EC"/>
</dbReference>
<feature type="domain" description="DHFR" evidence="11">
    <location>
        <begin position="5"/>
        <end position="166"/>
    </location>
</feature>
<comment type="similarity">
    <text evidence="2 9 10">Belongs to the dihydrofolate reductase family.</text>
</comment>
<evidence type="ECO:0000313" key="12">
    <source>
        <dbReference type="EMBL" id="PBA25565.1"/>
    </source>
</evidence>
<dbReference type="Pfam" id="PF00186">
    <property type="entry name" value="DHFR_1"/>
    <property type="match status" value="1"/>
</dbReference>
<keyword evidence="6 9" id="KW-0521">NADP</keyword>
<dbReference type="Proteomes" id="UP000217768">
    <property type="component" value="Unassembled WGS sequence"/>
</dbReference>
<dbReference type="GO" id="GO:0070401">
    <property type="term" value="F:NADP+ binding"/>
    <property type="evidence" value="ECO:0007669"/>
    <property type="project" value="UniProtKB-ARBA"/>
</dbReference>
<sequence length="181" mass="19909">MTRAEVGLVWAQSTSGVIGRGGDIPWNVPEDLTRFKEVTMGHTVIMGRRTWESLPAKVRPLPGRRNVVVSRRPDFVAEGARVAGSLEAALAYAGSDPAPWVIGGAQIYLLALPHATRCEVTEIEIDLRRDDDDALAPALDDSWVGETGEWLASRSGLRYRFHSYRRDPRSSVRGCSPSRPS</sequence>
<dbReference type="PRINTS" id="PR00070">
    <property type="entry name" value="DHFR"/>
</dbReference>
<dbReference type="EMBL" id="NSFD01000042">
    <property type="protein sequence ID" value="PBA25565.1"/>
    <property type="molecule type" value="Genomic_DNA"/>
</dbReference>
<dbReference type="AlphaFoldDB" id="A0A2A2ZGT5"/>
<comment type="function">
    <text evidence="8 9">Key enzyme in folate metabolism. Catalyzes an essential reaction for de novo glycine and purine synthesis, and for DNA precursor synthesis.</text>
</comment>
<evidence type="ECO:0000256" key="9">
    <source>
        <dbReference type="PIRNR" id="PIRNR000194"/>
    </source>
</evidence>
<dbReference type="PANTHER" id="PTHR48069">
    <property type="entry name" value="DIHYDROFOLATE REDUCTASE"/>
    <property type="match status" value="1"/>
</dbReference>
<dbReference type="UniPathway" id="UPA00077">
    <property type="reaction ID" value="UER00158"/>
</dbReference>
<evidence type="ECO:0000256" key="5">
    <source>
        <dbReference type="ARBA" id="ARBA00022563"/>
    </source>
</evidence>
<organism evidence="12 13">
    <name type="scientific">Mycobacterium avium</name>
    <dbReference type="NCBI Taxonomy" id="1764"/>
    <lineage>
        <taxon>Bacteria</taxon>
        <taxon>Bacillati</taxon>
        <taxon>Actinomycetota</taxon>
        <taxon>Actinomycetes</taxon>
        <taxon>Mycobacteriales</taxon>
        <taxon>Mycobacteriaceae</taxon>
        <taxon>Mycobacterium</taxon>
        <taxon>Mycobacterium avium complex (MAC)</taxon>
    </lineage>
</organism>
<comment type="pathway">
    <text evidence="1 9">Cofactor biosynthesis; tetrahydrofolate biosynthesis; 5,6,7,8-tetrahydrofolate from 7,8-dihydrofolate: step 1/1.</text>
</comment>
<evidence type="ECO:0000256" key="2">
    <source>
        <dbReference type="ARBA" id="ARBA00009539"/>
    </source>
</evidence>
<evidence type="ECO:0000256" key="1">
    <source>
        <dbReference type="ARBA" id="ARBA00004903"/>
    </source>
</evidence>
<accession>A0A2A2ZGT5</accession>
<evidence type="ECO:0000313" key="13">
    <source>
        <dbReference type="Proteomes" id="UP000217768"/>
    </source>
</evidence>
<dbReference type="FunFam" id="3.40.430.10:FF:000001">
    <property type="entry name" value="Dihydrofolate reductase"/>
    <property type="match status" value="1"/>
</dbReference>
<keyword evidence="5 9" id="KW-0554">One-carbon metabolism</keyword>
<dbReference type="PIRSF" id="PIRSF000194">
    <property type="entry name" value="DHFR"/>
    <property type="match status" value="1"/>
</dbReference>
<dbReference type="GO" id="GO:0005829">
    <property type="term" value="C:cytosol"/>
    <property type="evidence" value="ECO:0007669"/>
    <property type="project" value="TreeGrafter"/>
</dbReference>
<evidence type="ECO:0000259" key="11">
    <source>
        <dbReference type="PROSITE" id="PS51330"/>
    </source>
</evidence>
<dbReference type="InterPro" id="IPR017925">
    <property type="entry name" value="DHFR_CS"/>
</dbReference>
<dbReference type="CDD" id="cd00209">
    <property type="entry name" value="DHFR"/>
    <property type="match status" value="1"/>
</dbReference>
<dbReference type="InterPro" id="IPR024072">
    <property type="entry name" value="DHFR-like_dom_sf"/>
</dbReference>
<evidence type="ECO:0000256" key="6">
    <source>
        <dbReference type="ARBA" id="ARBA00022857"/>
    </source>
</evidence>
<reference evidence="12 13" key="1">
    <citation type="submission" date="2017-08" db="EMBL/GenBank/DDBJ databases">
        <title>Phylogenetic analysis of Mycobacterium avium complex whole genomes.</title>
        <authorList>
            <person name="Caverly L.J."/>
            <person name="Spilker T."/>
            <person name="Lipuma J."/>
        </authorList>
    </citation>
    <scope>NUCLEOTIDE SEQUENCE [LARGE SCALE GENOMIC DNA]</scope>
    <source>
        <strain evidence="12 13">FLAC0165</strain>
    </source>
</reference>
<dbReference type="GO" id="GO:0046452">
    <property type="term" value="P:dihydrofolate metabolic process"/>
    <property type="evidence" value="ECO:0007669"/>
    <property type="project" value="TreeGrafter"/>
</dbReference>
<dbReference type="SUPFAM" id="SSF53597">
    <property type="entry name" value="Dihydrofolate reductase-like"/>
    <property type="match status" value="1"/>
</dbReference>
<dbReference type="EC" id="1.5.1.3" evidence="3 9"/>
<evidence type="ECO:0000256" key="4">
    <source>
        <dbReference type="ARBA" id="ARBA00018886"/>
    </source>
</evidence>
<name>A0A2A2ZGT5_MYCAV</name>
<dbReference type="GO" id="GO:0006730">
    <property type="term" value="P:one-carbon metabolic process"/>
    <property type="evidence" value="ECO:0007669"/>
    <property type="project" value="UniProtKB-KW"/>
</dbReference>
<dbReference type="PANTHER" id="PTHR48069:SF3">
    <property type="entry name" value="DIHYDROFOLATE REDUCTASE"/>
    <property type="match status" value="1"/>
</dbReference>
<comment type="catalytic activity">
    <reaction evidence="9">
        <text>(6S)-5,6,7,8-tetrahydrofolate + NADP(+) = 7,8-dihydrofolate + NADPH + H(+)</text>
        <dbReference type="Rhea" id="RHEA:15009"/>
        <dbReference type="ChEBI" id="CHEBI:15378"/>
        <dbReference type="ChEBI" id="CHEBI:57451"/>
        <dbReference type="ChEBI" id="CHEBI:57453"/>
        <dbReference type="ChEBI" id="CHEBI:57783"/>
        <dbReference type="ChEBI" id="CHEBI:58349"/>
        <dbReference type="EC" id="1.5.1.3"/>
    </reaction>
</comment>
<evidence type="ECO:0000256" key="7">
    <source>
        <dbReference type="ARBA" id="ARBA00023002"/>
    </source>
</evidence>
<dbReference type="GO" id="GO:0046655">
    <property type="term" value="P:folic acid metabolic process"/>
    <property type="evidence" value="ECO:0007669"/>
    <property type="project" value="TreeGrafter"/>
</dbReference>